<dbReference type="Proteomes" id="UP001165289">
    <property type="component" value="Unassembled WGS sequence"/>
</dbReference>
<evidence type="ECO:0000313" key="2">
    <source>
        <dbReference type="EMBL" id="KAI6646710.1"/>
    </source>
</evidence>
<evidence type="ECO:0000256" key="1">
    <source>
        <dbReference type="SAM" id="MobiDB-lite"/>
    </source>
</evidence>
<comment type="caution">
    <text evidence="2">The sequence shown here is derived from an EMBL/GenBank/DDBJ whole genome shotgun (WGS) entry which is preliminary data.</text>
</comment>
<sequence>MSEEYWTVSRGLAVRNSNKCRECKQYIMMKEPIVIRDGRKIRLFYHSRCFSGSADPRSQLNGAFSREKYEGIMSPSAPKEKGNGKWSCRSYGYTPDYDVLSKMKEQSNEKKHMLKGNKELKVEAK</sequence>
<proteinExistence type="predicted"/>
<accession>A0AAV7JD50</accession>
<gene>
    <name evidence="2" type="ORF">LOD99_12831</name>
</gene>
<reference evidence="2 3" key="1">
    <citation type="journal article" date="2023" name="BMC Biol.">
        <title>The compact genome of the sponge Oopsacas minuta (Hexactinellida) is lacking key metazoan core genes.</title>
        <authorList>
            <person name="Santini S."/>
            <person name="Schenkelaars Q."/>
            <person name="Jourda C."/>
            <person name="Duchesne M."/>
            <person name="Belahbib H."/>
            <person name="Rocher C."/>
            <person name="Selva M."/>
            <person name="Riesgo A."/>
            <person name="Vervoort M."/>
            <person name="Leys S.P."/>
            <person name="Kodjabachian L."/>
            <person name="Le Bivic A."/>
            <person name="Borchiellini C."/>
            <person name="Claverie J.M."/>
            <person name="Renard E."/>
        </authorList>
    </citation>
    <scope>NUCLEOTIDE SEQUENCE [LARGE SCALE GENOMIC DNA]</scope>
    <source>
        <strain evidence="2">SPO-2</strain>
    </source>
</reference>
<protein>
    <recommendedName>
        <fullName evidence="4">PARP-type domain-containing protein</fullName>
    </recommendedName>
</protein>
<evidence type="ECO:0008006" key="4">
    <source>
        <dbReference type="Google" id="ProtNLM"/>
    </source>
</evidence>
<dbReference type="AlphaFoldDB" id="A0AAV7JD50"/>
<evidence type="ECO:0000313" key="3">
    <source>
        <dbReference type="Proteomes" id="UP001165289"/>
    </source>
</evidence>
<feature type="region of interest" description="Disordered" evidence="1">
    <location>
        <begin position="105"/>
        <end position="125"/>
    </location>
</feature>
<keyword evidence="3" id="KW-1185">Reference proteome</keyword>
<name>A0AAV7JD50_9METZ</name>
<organism evidence="2 3">
    <name type="scientific">Oopsacas minuta</name>
    <dbReference type="NCBI Taxonomy" id="111878"/>
    <lineage>
        <taxon>Eukaryota</taxon>
        <taxon>Metazoa</taxon>
        <taxon>Porifera</taxon>
        <taxon>Hexactinellida</taxon>
        <taxon>Hexasterophora</taxon>
        <taxon>Lyssacinosida</taxon>
        <taxon>Leucopsacidae</taxon>
        <taxon>Oopsacas</taxon>
    </lineage>
</organism>
<dbReference type="EMBL" id="JAKMXF010000354">
    <property type="protein sequence ID" value="KAI6646710.1"/>
    <property type="molecule type" value="Genomic_DNA"/>
</dbReference>